<keyword evidence="4 5" id="KW-0472">Membrane</keyword>
<protein>
    <submittedName>
        <fullName evidence="6">Rhomboid domain-containing 3</fullName>
    </submittedName>
</protein>
<accession>A0AAD1WAD4</accession>
<feature type="transmembrane region" description="Helical" evidence="5">
    <location>
        <begin position="87"/>
        <end position="106"/>
    </location>
</feature>
<dbReference type="PANTHER" id="PTHR43066">
    <property type="entry name" value="RHOMBOID-RELATED PROTEIN"/>
    <property type="match status" value="1"/>
</dbReference>
<dbReference type="AlphaFoldDB" id="A0AAD1WAD4"/>
<keyword evidence="2 5" id="KW-0812">Transmembrane</keyword>
<feature type="transmembrane region" description="Helical" evidence="5">
    <location>
        <begin position="52"/>
        <end position="75"/>
    </location>
</feature>
<dbReference type="GO" id="GO:0004252">
    <property type="term" value="F:serine-type endopeptidase activity"/>
    <property type="evidence" value="ECO:0007669"/>
    <property type="project" value="TreeGrafter"/>
</dbReference>
<keyword evidence="7" id="KW-1185">Reference proteome</keyword>
<dbReference type="SUPFAM" id="SSF144091">
    <property type="entry name" value="Rhomboid-like"/>
    <property type="match status" value="1"/>
</dbReference>
<evidence type="ECO:0000256" key="1">
    <source>
        <dbReference type="ARBA" id="ARBA00004141"/>
    </source>
</evidence>
<name>A0AAD1WAD4_PELCU</name>
<evidence type="ECO:0000313" key="6">
    <source>
        <dbReference type="EMBL" id="CAH2295005.1"/>
    </source>
</evidence>
<evidence type="ECO:0000313" key="7">
    <source>
        <dbReference type="Proteomes" id="UP001295444"/>
    </source>
</evidence>
<dbReference type="GO" id="GO:0016020">
    <property type="term" value="C:membrane"/>
    <property type="evidence" value="ECO:0007669"/>
    <property type="project" value="UniProtKB-SubCell"/>
</dbReference>
<dbReference type="InterPro" id="IPR035952">
    <property type="entry name" value="Rhomboid-like_sf"/>
</dbReference>
<keyword evidence="3 5" id="KW-1133">Transmembrane helix</keyword>
<comment type="subcellular location">
    <subcellularLocation>
        <location evidence="1">Membrane</location>
        <topology evidence="1">Multi-pass membrane protein</topology>
    </subcellularLocation>
</comment>
<evidence type="ECO:0000256" key="4">
    <source>
        <dbReference type="ARBA" id="ARBA00023136"/>
    </source>
</evidence>
<gene>
    <name evidence="6" type="ORF">PECUL_23A015431</name>
</gene>
<dbReference type="InterPro" id="IPR009060">
    <property type="entry name" value="UBA-like_sf"/>
</dbReference>
<dbReference type="Proteomes" id="UP001295444">
    <property type="component" value="Chromosome 05"/>
</dbReference>
<evidence type="ECO:0000256" key="5">
    <source>
        <dbReference type="SAM" id="Phobius"/>
    </source>
</evidence>
<dbReference type="PANTHER" id="PTHR43066:SF16">
    <property type="entry name" value="RHOMBOID DOMAIN-CONTAINING PROTEIN 3"/>
    <property type="match status" value="1"/>
</dbReference>
<proteinExistence type="predicted"/>
<sequence>MDILRWLSMGRMPPLGCCLLILVMTCGGLLTTCKQVELHLDSIQDVWDGHRLLTHILCASDISLFLVSLFIILLLCWQLEEKLGTLCYLYVSCMCTLCCATLYLLMSWLLSLSPAPALGYLGTQLALLMVQHPRLPCRFGRQMTFFLPCGILIVTHILSPQSPLLFHTGGVISGLISRSVLLSSVEWLEPWRRTLERSRLCRTLQSVALASFIPSGNRQTVPPGTDEIKIVERLPFFSRDVSETVVHTDVPLVNVSIHAPLFAEHRDIPLSVLLEDPEQLENEMLKAGIQASLQDYEQQRMSEPTLHKSSVSTFRLQQLERMGFPTGPAVVALAATGKVDTAVSLLVEGRVGEDMKVTSERQGDLLKRETTALKPE</sequence>
<reference evidence="6" key="1">
    <citation type="submission" date="2022-03" db="EMBL/GenBank/DDBJ databases">
        <authorList>
            <person name="Alioto T."/>
            <person name="Alioto T."/>
            <person name="Gomez Garrido J."/>
        </authorList>
    </citation>
    <scope>NUCLEOTIDE SEQUENCE</scope>
</reference>
<evidence type="ECO:0000256" key="2">
    <source>
        <dbReference type="ARBA" id="ARBA00022692"/>
    </source>
</evidence>
<dbReference type="Gene3D" id="1.20.1540.10">
    <property type="entry name" value="Rhomboid-like"/>
    <property type="match status" value="1"/>
</dbReference>
<evidence type="ECO:0000256" key="3">
    <source>
        <dbReference type="ARBA" id="ARBA00022989"/>
    </source>
</evidence>
<dbReference type="SUPFAM" id="SSF46934">
    <property type="entry name" value="UBA-like"/>
    <property type="match status" value="1"/>
</dbReference>
<dbReference type="EMBL" id="OW240916">
    <property type="protein sequence ID" value="CAH2295005.1"/>
    <property type="molecule type" value="Genomic_DNA"/>
</dbReference>
<organism evidence="6 7">
    <name type="scientific">Pelobates cultripes</name>
    <name type="common">Western spadefoot toad</name>
    <dbReference type="NCBI Taxonomy" id="61616"/>
    <lineage>
        <taxon>Eukaryota</taxon>
        <taxon>Metazoa</taxon>
        <taxon>Chordata</taxon>
        <taxon>Craniata</taxon>
        <taxon>Vertebrata</taxon>
        <taxon>Euteleostomi</taxon>
        <taxon>Amphibia</taxon>
        <taxon>Batrachia</taxon>
        <taxon>Anura</taxon>
        <taxon>Pelobatoidea</taxon>
        <taxon>Pelobatidae</taxon>
        <taxon>Pelobates</taxon>
    </lineage>
</organism>